<dbReference type="InterPro" id="IPR041698">
    <property type="entry name" value="Methyltransf_25"/>
</dbReference>
<dbReference type="Gene3D" id="3.40.50.150">
    <property type="entry name" value="Vaccinia Virus protein VP39"/>
    <property type="match status" value="1"/>
</dbReference>
<dbReference type="InterPro" id="IPR000551">
    <property type="entry name" value="MerR-type_HTH_dom"/>
</dbReference>
<feature type="domain" description="HTH merR-type" evidence="3">
    <location>
        <begin position="1"/>
        <end position="70"/>
    </location>
</feature>
<protein>
    <submittedName>
        <fullName evidence="4">Transcriptional regulator, MerR family</fullName>
    </submittedName>
</protein>
<organism evidence="4 5">
    <name type="scientific">Nitrincola lacisaponensis</name>
    <dbReference type="NCBI Taxonomy" id="267850"/>
    <lineage>
        <taxon>Bacteria</taxon>
        <taxon>Pseudomonadati</taxon>
        <taxon>Pseudomonadota</taxon>
        <taxon>Gammaproteobacteria</taxon>
        <taxon>Oceanospirillales</taxon>
        <taxon>Oceanospirillaceae</taxon>
        <taxon>Nitrincola</taxon>
    </lineage>
</organism>
<dbReference type="SUPFAM" id="SSF53335">
    <property type="entry name" value="S-adenosyl-L-methionine-dependent methyltransferases"/>
    <property type="match status" value="1"/>
</dbReference>
<evidence type="ECO:0000259" key="3">
    <source>
        <dbReference type="PROSITE" id="PS50937"/>
    </source>
</evidence>
<dbReference type="PATRIC" id="fig|267850.7.peg.2541"/>
<gene>
    <name evidence="4" type="ORF">ADINL_2573</name>
</gene>
<evidence type="ECO:0000256" key="2">
    <source>
        <dbReference type="SAM" id="Coils"/>
    </source>
</evidence>
<dbReference type="AlphaFoldDB" id="A0A063Y193"/>
<dbReference type="RefSeq" id="WP_036548526.1">
    <property type="nucleotide sequence ID" value="NZ_JMSZ01000032.1"/>
</dbReference>
<dbReference type="EMBL" id="JMSZ01000032">
    <property type="protein sequence ID" value="KDE39444.1"/>
    <property type="molecule type" value="Genomic_DNA"/>
</dbReference>
<dbReference type="PROSITE" id="PS50937">
    <property type="entry name" value="HTH_MERR_2"/>
    <property type="match status" value="1"/>
</dbReference>
<dbReference type="CDD" id="cd02440">
    <property type="entry name" value="AdoMet_MTases"/>
    <property type="match status" value="1"/>
</dbReference>
<evidence type="ECO:0000313" key="4">
    <source>
        <dbReference type="EMBL" id="KDE39444.1"/>
    </source>
</evidence>
<dbReference type="Proteomes" id="UP000027318">
    <property type="component" value="Unassembled WGS sequence"/>
</dbReference>
<keyword evidence="2" id="KW-0175">Coiled coil</keyword>
<dbReference type="SMART" id="SM00422">
    <property type="entry name" value="HTH_MERR"/>
    <property type="match status" value="1"/>
</dbReference>
<dbReference type="Pfam" id="PF13649">
    <property type="entry name" value="Methyltransf_25"/>
    <property type="match status" value="1"/>
</dbReference>
<evidence type="ECO:0000256" key="1">
    <source>
        <dbReference type="ARBA" id="ARBA00023125"/>
    </source>
</evidence>
<dbReference type="SUPFAM" id="SSF46955">
    <property type="entry name" value="Putative DNA-binding domain"/>
    <property type="match status" value="1"/>
</dbReference>
<dbReference type="OrthoDB" id="9808480at2"/>
<keyword evidence="5" id="KW-1185">Reference proteome</keyword>
<sequence>MSYFISELADLVGLSRSTLLYYEKKSLIKGKRQANGYRVYCDYDLQKLRLLKQLQAGGLTLHECCLCLESKIDSDLLARRLEQLEVEISEMQKARELLLALTGKTSMREWLLINQKIAPAAFDDWLQKQGFDERNIIYLKWLSKDMSGHEQYMADFMKVFQSLDRWGPGSPEDSLKALSFLPEHPHKILEIGCGKGVATALLAKHTDAEIIAVDNEMKALKQLDKKLVDEGIKGRVSTVCASMTDLTFPPSRFDLIWAEGAAYIMGVEKALMQWKPILKQGGYLVFSDLVWLTDSPGSEAVDFWLQEYPDIQSVSRRIKQIENAGYEVLSHFTLSNQAWSEYYSPLKQQVLALKQDRPDSIALSDLLNEVSVYEKHLGEFGYEMFILKSH</sequence>
<proteinExistence type="predicted"/>
<dbReference type="InterPro" id="IPR009061">
    <property type="entry name" value="DNA-bd_dom_put_sf"/>
</dbReference>
<dbReference type="InterPro" id="IPR029063">
    <property type="entry name" value="SAM-dependent_MTases_sf"/>
</dbReference>
<name>A0A063Y193_9GAMM</name>
<reference evidence="4 5" key="1">
    <citation type="journal article" date="2005" name="Int. J. Syst. Evol. Microbiol.">
        <title>Nitrincola lacisaponensis gen. nov., sp. nov., a novel alkaliphilic bacterium isolated from an alkaline, saline lake.</title>
        <authorList>
            <person name="Dimitriu P.A."/>
            <person name="Shukla S.K."/>
            <person name="Conradt J."/>
            <person name="Marquez M.C."/>
            <person name="Ventosa A."/>
            <person name="Maglia A."/>
            <person name="Peyton B.M."/>
            <person name="Pinkart H.C."/>
            <person name="Mormile M.R."/>
        </authorList>
    </citation>
    <scope>NUCLEOTIDE SEQUENCE [LARGE SCALE GENOMIC DNA]</scope>
    <source>
        <strain evidence="4 5">4CA</strain>
    </source>
</reference>
<dbReference type="PANTHER" id="PTHR30204:SF97">
    <property type="entry name" value="MERR FAMILY REGULATORY PROTEIN"/>
    <property type="match status" value="1"/>
</dbReference>
<comment type="caution">
    <text evidence="4">The sequence shown here is derived from an EMBL/GenBank/DDBJ whole genome shotgun (WGS) entry which is preliminary data.</text>
</comment>
<dbReference type="GO" id="GO:0003677">
    <property type="term" value="F:DNA binding"/>
    <property type="evidence" value="ECO:0007669"/>
    <property type="project" value="UniProtKB-KW"/>
</dbReference>
<evidence type="ECO:0000313" key="5">
    <source>
        <dbReference type="Proteomes" id="UP000027318"/>
    </source>
</evidence>
<dbReference type="InterPro" id="IPR047057">
    <property type="entry name" value="MerR_fam"/>
</dbReference>
<dbReference type="GO" id="GO:0003700">
    <property type="term" value="F:DNA-binding transcription factor activity"/>
    <property type="evidence" value="ECO:0007669"/>
    <property type="project" value="InterPro"/>
</dbReference>
<keyword evidence="1" id="KW-0238">DNA-binding</keyword>
<dbReference type="Pfam" id="PF13411">
    <property type="entry name" value="MerR_1"/>
    <property type="match status" value="1"/>
</dbReference>
<dbReference type="Gene3D" id="1.10.1660.10">
    <property type="match status" value="1"/>
</dbReference>
<accession>A0A063Y193</accession>
<feature type="coiled-coil region" evidence="2">
    <location>
        <begin position="74"/>
        <end position="101"/>
    </location>
</feature>
<dbReference type="PANTHER" id="PTHR30204">
    <property type="entry name" value="REDOX-CYCLING DRUG-SENSING TRANSCRIPTIONAL ACTIVATOR SOXR"/>
    <property type="match status" value="1"/>
</dbReference>
<dbReference type="STRING" id="267850.ADINL_2573"/>